<gene>
    <name evidence="1" type="ORF">Cco03nite_21240</name>
</gene>
<dbReference type="Proteomes" id="UP000630887">
    <property type="component" value="Unassembled WGS sequence"/>
</dbReference>
<protein>
    <submittedName>
        <fullName evidence="1">Uncharacterized protein</fullName>
    </submittedName>
</protein>
<proteinExistence type="predicted"/>
<name>A0A8J3KXZ0_9ACTN</name>
<dbReference type="AlphaFoldDB" id="A0A8J3KXZ0"/>
<dbReference type="EMBL" id="BONI01000014">
    <property type="protein sequence ID" value="GIG05424.1"/>
    <property type="molecule type" value="Genomic_DNA"/>
</dbReference>
<evidence type="ECO:0000313" key="2">
    <source>
        <dbReference type="Proteomes" id="UP000630887"/>
    </source>
</evidence>
<organism evidence="1 2">
    <name type="scientific">Catellatospora coxensis</name>
    <dbReference type="NCBI Taxonomy" id="310354"/>
    <lineage>
        <taxon>Bacteria</taxon>
        <taxon>Bacillati</taxon>
        <taxon>Actinomycetota</taxon>
        <taxon>Actinomycetes</taxon>
        <taxon>Micromonosporales</taxon>
        <taxon>Micromonosporaceae</taxon>
        <taxon>Catellatospora</taxon>
    </lineage>
</organism>
<accession>A0A8J3KXZ0</accession>
<sequence>MDPVVSLVVSALVEGTKAGLSGAATTLVTETLQKLKGLVVGLLRRGGTAEEAGQSLVEQATDPAKEQHATLVAELTRTGVDDPTHQAAQELLNLLRKAAKFNVDASHAQGVQIGDHGTQTIHFH</sequence>
<keyword evidence="2" id="KW-1185">Reference proteome</keyword>
<dbReference type="RefSeq" id="WP_203691728.1">
    <property type="nucleotide sequence ID" value="NZ_BAAALC010000021.1"/>
</dbReference>
<comment type="caution">
    <text evidence="1">The sequence shown here is derived from an EMBL/GenBank/DDBJ whole genome shotgun (WGS) entry which is preliminary data.</text>
</comment>
<reference evidence="1 2" key="1">
    <citation type="submission" date="2021-01" db="EMBL/GenBank/DDBJ databases">
        <title>Whole genome shotgun sequence of Catellatospora coxensis NBRC 107359.</title>
        <authorList>
            <person name="Komaki H."/>
            <person name="Tamura T."/>
        </authorList>
    </citation>
    <scope>NUCLEOTIDE SEQUENCE [LARGE SCALE GENOMIC DNA]</scope>
    <source>
        <strain evidence="1 2">NBRC 107359</strain>
    </source>
</reference>
<evidence type="ECO:0000313" key="1">
    <source>
        <dbReference type="EMBL" id="GIG05424.1"/>
    </source>
</evidence>